<reference evidence="4 5" key="3">
    <citation type="submission" date="2019-11" db="EMBL/GenBank/DDBJ databases">
        <title>A de novo genome assembly of a pear dwarfing rootstock.</title>
        <authorList>
            <person name="Wang F."/>
            <person name="Wang J."/>
            <person name="Li S."/>
            <person name="Zhang Y."/>
            <person name="Fang M."/>
            <person name="Ma L."/>
            <person name="Zhao Y."/>
            <person name="Jiang S."/>
        </authorList>
    </citation>
    <scope>NUCLEOTIDE SEQUENCE [LARGE SCALE GENOMIC DNA]</scope>
    <source>
        <strain evidence="4">S2</strain>
        <tissue evidence="4">Leaf</tissue>
    </source>
</reference>
<evidence type="ECO:0000313" key="4">
    <source>
        <dbReference type="EMBL" id="KAB2611969.1"/>
    </source>
</evidence>
<accession>A0A5N5G951</accession>
<name>A0A5N5G951_9ROSA</name>
<dbReference type="AlphaFoldDB" id="A0A5N5G951"/>
<protein>
    <submittedName>
        <fullName evidence="4">Pentatricopeptide repeat-containing protein</fullName>
    </submittedName>
</protein>
<comment type="similarity">
    <text evidence="1">Belongs to the PPR family. P subfamily.</text>
</comment>
<evidence type="ECO:0000256" key="2">
    <source>
        <dbReference type="ARBA" id="ARBA00022737"/>
    </source>
</evidence>
<gene>
    <name evidence="4" type="ORF">D8674_020001</name>
</gene>
<dbReference type="Pfam" id="PF01535">
    <property type="entry name" value="PPR"/>
    <property type="match status" value="2"/>
</dbReference>
<sequence length="334" mass="38263">MEWMDFRKMEYSKSDYAVRVDLTSKVKGIEAAEDYVSSLPESSKDLFTYSALMHCYCKELMEEKALALFATMDELGCASSTFIFNSLMSLHMRKQNPEKVDPLVQEMKKRNIPLDKRTYKTWMQSYAALEDFEAVGRVLDEMKTHNGKKGSWSAYSNLAHIYGLKEMFEEWESICSKYDMSLANVAIRGYLSQGMHEEAELIFANACKKTKGKGSFLEAREMLMVHALNTRRVDLADSHLGAAVSESKDGEWHPSPDTRIAFLKYFEDEKDVDGAEKFCKILKRLGCLSCNEYCLLLKTYIAAGKSDPAMRQRLKEKHIEISPELENLLEKVSE</sequence>
<dbReference type="Proteomes" id="UP000327157">
    <property type="component" value="Chromosome 17"/>
</dbReference>
<proteinExistence type="inferred from homology"/>
<dbReference type="PANTHER" id="PTHR45717">
    <property type="entry name" value="OS12G0527900 PROTEIN"/>
    <property type="match status" value="1"/>
</dbReference>
<dbReference type="GO" id="GO:0005739">
    <property type="term" value="C:mitochondrion"/>
    <property type="evidence" value="ECO:0007669"/>
    <property type="project" value="TreeGrafter"/>
</dbReference>
<feature type="repeat" description="PPR" evidence="3">
    <location>
        <begin position="45"/>
        <end position="79"/>
    </location>
</feature>
<dbReference type="PROSITE" id="PS51375">
    <property type="entry name" value="PPR"/>
    <property type="match status" value="2"/>
</dbReference>
<evidence type="ECO:0000256" key="1">
    <source>
        <dbReference type="ARBA" id="ARBA00007626"/>
    </source>
</evidence>
<organism evidence="4 5">
    <name type="scientific">Pyrus ussuriensis x Pyrus communis</name>
    <dbReference type="NCBI Taxonomy" id="2448454"/>
    <lineage>
        <taxon>Eukaryota</taxon>
        <taxon>Viridiplantae</taxon>
        <taxon>Streptophyta</taxon>
        <taxon>Embryophyta</taxon>
        <taxon>Tracheophyta</taxon>
        <taxon>Spermatophyta</taxon>
        <taxon>Magnoliopsida</taxon>
        <taxon>eudicotyledons</taxon>
        <taxon>Gunneridae</taxon>
        <taxon>Pentapetalae</taxon>
        <taxon>rosids</taxon>
        <taxon>fabids</taxon>
        <taxon>Rosales</taxon>
        <taxon>Rosaceae</taxon>
        <taxon>Amygdaloideae</taxon>
        <taxon>Maleae</taxon>
        <taxon>Pyrus</taxon>
    </lineage>
</organism>
<comment type="caution">
    <text evidence="4">The sequence shown here is derived from an EMBL/GenBank/DDBJ whole genome shotgun (WGS) entry which is preliminary data.</text>
</comment>
<dbReference type="GO" id="GO:0003729">
    <property type="term" value="F:mRNA binding"/>
    <property type="evidence" value="ECO:0007669"/>
    <property type="project" value="UniProtKB-ARBA"/>
</dbReference>
<reference evidence="4 5" key="1">
    <citation type="submission" date="2019-09" db="EMBL/GenBank/DDBJ databases">
        <authorList>
            <person name="Ou C."/>
        </authorList>
    </citation>
    <scope>NUCLEOTIDE SEQUENCE [LARGE SCALE GENOMIC DNA]</scope>
    <source>
        <strain evidence="4">S2</strain>
        <tissue evidence="4">Leaf</tissue>
    </source>
</reference>
<evidence type="ECO:0000256" key="3">
    <source>
        <dbReference type="PROSITE-ProRule" id="PRU00708"/>
    </source>
</evidence>
<dbReference type="Gene3D" id="1.25.40.10">
    <property type="entry name" value="Tetratricopeptide repeat domain"/>
    <property type="match status" value="2"/>
</dbReference>
<dbReference type="EMBL" id="SMOL01000487">
    <property type="protein sequence ID" value="KAB2611969.1"/>
    <property type="molecule type" value="Genomic_DNA"/>
</dbReference>
<keyword evidence="5" id="KW-1185">Reference proteome</keyword>
<keyword evidence="2" id="KW-0677">Repeat</keyword>
<dbReference type="InterPro" id="IPR002885">
    <property type="entry name" value="PPR_rpt"/>
</dbReference>
<feature type="repeat" description="PPR" evidence="3">
    <location>
        <begin position="80"/>
        <end position="114"/>
    </location>
</feature>
<reference evidence="5" key="2">
    <citation type="submission" date="2019-10" db="EMBL/GenBank/DDBJ databases">
        <title>A de novo genome assembly of a pear dwarfing rootstock.</title>
        <authorList>
            <person name="Wang F."/>
            <person name="Wang J."/>
            <person name="Li S."/>
            <person name="Zhang Y."/>
            <person name="Fang M."/>
            <person name="Ma L."/>
            <person name="Zhao Y."/>
            <person name="Jiang S."/>
        </authorList>
    </citation>
    <scope>NUCLEOTIDE SEQUENCE [LARGE SCALE GENOMIC DNA]</scope>
</reference>
<evidence type="ECO:0000313" key="5">
    <source>
        <dbReference type="Proteomes" id="UP000327157"/>
    </source>
</evidence>
<dbReference type="PANTHER" id="PTHR45717:SF8">
    <property type="entry name" value="OS01G0301000 PROTEIN"/>
    <property type="match status" value="1"/>
</dbReference>
<dbReference type="OrthoDB" id="1717827at2759"/>
<dbReference type="NCBIfam" id="TIGR00756">
    <property type="entry name" value="PPR"/>
    <property type="match status" value="1"/>
</dbReference>
<dbReference type="Pfam" id="PF13041">
    <property type="entry name" value="PPR_2"/>
    <property type="match status" value="1"/>
</dbReference>
<dbReference type="InterPro" id="IPR011990">
    <property type="entry name" value="TPR-like_helical_dom_sf"/>
</dbReference>